<dbReference type="Proteomes" id="UP000651120">
    <property type="component" value="Unassembled WGS sequence"/>
</dbReference>
<comment type="caution">
    <text evidence="1">The sequence shown here is derived from an EMBL/GenBank/DDBJ whole genome shotgun (WGS) entry which is preliminary data.</text>
</comment>
<name>A0A832T3L4_9CREN</name>
<accession>A0A832T3L4</accession>
<dbReference type="GO" id="GO:0005737">
    <property type="term" value="C:cytoplasm"/>
    <property type="evidence" value="ECO:0007669"/>
    <property type="project" value="TreeGrafter"/>
</dbReference>
<dbReference type="InterPro" id="IPR023401">
    <property type="entry name" value="ODC_N"/>
</dbReference>
<dbReference type="Pfam" id="PF02423">
    <property type="entry name" value="OCD_Mu_crystall"/>
    <property type="match status" value="1"/>
</dbReference>
<dbReference type="InterPro" id="IPR036291">
    <property type="entry name" value="NAD(P)-bd_dom_sf"/>
</dbReference>
<dbReference type="PANTHER" id="PTHR13812">
    <property type="entry name" value="KETIMINE REDUCTASE MU-CRYSTALLIN"/>
    <property type="match status" value="1"/>
</dbReference>
<dbReference type="Gene3D" id="3.30.1780.10">
    <property type="entry name" value="ornithine cyclodeaminase, domain 1"/>
    <property type="match status" value="1"/>
</dbReference>
<protein>
    <submittedName>
        <fullName evidence="1">Ornithine cyclodeaminase family protein</fullName>
    </submittedName>
</protein>
<evidence type="ECO:0000313" key="2">
    <source>
        <dbReference type="Proteomes" id="UP000651120"/>
    </source>
</evidence>
<dbReference type="OMA" id="QARWQTR"/>
<evidence type="ECO:0000313" key="1">
    <source>
        <dbReference type="EMBL" id="HII47044.1"/>
    </source>
</evidence>
<sequence>MLLLPNIDFIVEPAEAVETIKAAYFAEAKFLPRQALTVGDTWFAPMVGYLPGAGIAVKLVGIYPKATPRVKAVVIVFDKDMGTPLALINGTQLTAWRTAAASGVVAKTLGVNPGEVGIIGAGVQGEYHLRVFKALYPGAKYKIYNRDSKKAEDLGKRYGAIPSSLGDVLKSDLIIAATASTSPVVRGAELKNGAVVISIGAPRPVRELDDDVKKRAGCMLVDNPHAVDETDDIGQNWVYVGDFLKGASCNFGEIAVYKSVGNPLFDAAFANYVLEKAKKLGVAVEIKWD</sequence>
<dbReference type="SUPFAM" id="SSF51735">
    <property type="entry name" value="NAD(P)-binding Rossmann-fold domains"/>
    <property type="match status" value="1"/>
</dbReference>
<dbReference type="InterPro" id="IPR003462">
    <property type="entry name" value="ODC_Mu_crystall"/>
</dbReference>
<dbReference type="RefSeq" id="WP_011008664.1">
    <property type="nucleotide sequence ID" value="NZ_DAIOPL010000002.1"/>
</dbReference>
<proteinExistence type="predicted"/>
<dbReference type="AlphaFoldDB" id="A0A832T3L4"/>
<dbReference type="PANTHER" id="PTHR13812:SF19">
    <property type="entry name" value="KETIMINE REDUCTASE MU-CRYSTALLIN"/>
    <property type="match status" value="1"/>
</dbReference>
<dbReference type="PIRSF" id="PIRSF001439">
    <property type="entry name" value="CryM"/>
    <property type="match status" value="1"/>
</dbReference>
<reference evidence="1" key="1">
    <citation type="journal article" date="2020" name="bioRxiv">
        <title>A rank-normalized archaeal taxonomy based on genome phylogeny resolves widespread incomplete and uneven classifications.</title>
        <authorList>
            <person name="Rinke C."/>
            <person name="Chuvochina M."/>
            <person name="Mussig A.J."/>
            <person name="Chaumeil P.-A."/>
            <person name="Waite D.W."/>
            <person name="Whitman W.B."/>
            <person name="Parks D.H."/>
            <person name="Hugenholtz P."/>
        </authorList>
    </citation>
    <scope>NUCLEOTIDE SEQUENCE</scope>
    <source>
        <strain evidence="1">UBA8839</strain>
    </source>
</reference>
<organism evidence="1 2">
    <name type="scientific">Pyrobaculum aerophilum</name>
    <dbReference type="NCBI Taxonomy" id="13773"/>
    <lineage>
        <taxon>Archaea</taxon>
        <taxon>Thermoproteota</taxon>
        <taxon>Thermoprotei</taxon>
        <taxon>Thermoproteales</taxon>
        <taxon>Thermoproteaceae</taxon>
        <taxon>Pyrobaculum</taxon>
    </lineage>
</organism>
<dbReference type="GeneID" id="1464537"/>
<dbReference type="Gene3D" id="3.40.50.720">
    <property type="entry name" value="NAD(P)-binding Rossmann-like Domain"/>
    <property type="match status" value="1"/>
</dbReference>
<gene>
    <name evidence="1" type="ORF">HA333_06250</name>
</gene>
<dbReference type="EMBL" id="DUJP01000027">
    <property type="protein sequence ID" value="HII47044.1"/>
    <property type="molecule type" value="Genomic_DNA"/>
</dbReference>